<sequence length="108" mass="10783">MTRIILTSLLALSLAACGGSEGSKTTTKLDAVEVEPGTISDSMIVLDDAASDGTAVDTSVPGNDAKKTDSKADDESADSSSDAAPADQSDNLDAVPAPAAKKAQVDSQ</sequence>
<dbReference type="GeneID" id="303000432"/>
<proteinExistence type="predicted"/>
<keyword evidence="4" id="KW-1185">Reference proteome</keyword>
<dbReference type="RefSeq" id="WP_086455800.1">
    <property type="nucleotide sequence ID" value="NZ_FXWL01000001.1"/>
</dbReference>
<reference evidence="4" key="1">
    <citation type="submission" date="2017-04" db="EMBL/GenBank/DDBJ databases">
        <authorList>
            <person name="Varghese N."/>
            <person name="Submissions S."/>
        </authorList>
    </citation>
    <scope>NUCLEOTIDE SEQUENCE [LARGE SCALE GENOMIC DNA]</scope>
    <source>
        <strain evidence="4">UI2</strain>
    </source>
</reference>
<evidence type="ECO:0008006" key="5">
    <source>
        <dbReference type="Google" id="ProtNLM"/>
    </source>
</evidence>
<evidence type="ECO:0000256" key="2">
    <source>
        <dbReference type="SAM" id="SignalP"/>
    </source>
</evidence>
<dbReference type="EMBL" id="FXWL01000001">
    <property type="protein sequence ID" value="SMQ59948.1"/>
    <property type="molecule type" value="Genomic_DNA"/>
</dbReference>
<organism evidence="3 4">
    <name type="scientific">Sphingopyxis terrae subsp. ummariensis</name>
    <dbReference type="NCBI Taxonomy" id="429001"/>
    <lineage>
        <taxon>Bacteria</taxon>
        <taxon>Pseudomonadati</taxon>
        <taxon>Pseudomonadota</taxon>
        <taxon>Alphaproteobacteria</taxon>
        <taxon>Sphingomonadales</taxon>
        <taxon>Sphingomonadaceae</taxon>
        <taxon>Sphingopyxis</taxon>
    </lineage>
</organism>
<feature type="signal peptide" evidence="2">
    <location>
        <begin position="1"/>
        <end position="18"/>
    </location>
</feature>
<feature type="compositionally biased region" description="Low complexity" evidence="1">
    <location>
        <begin position="78"/>
        <end position="108"/>
    </location>
</feature>
<gene>
    <name evidence="3" type="ORF">SAMN06295984_0348</name>
</gene>
<dbReference type="PROSITE" id="PS51257">
    <property type="entry name" value="PROKAR_LIPOPROTEIN"/>
    <property type="match status" value="1"/>
</dbReference>
<feature type="region of interest" description="Disordered" evidence="1">
    <location>
        <begin position="50"/>
        <end position="108"/>
    </location>
</feature>
<evidence type="ECO:0000313" key="3">
    <source>
        <dbReference type="EMBL" id="SMQ59948.1"/>
    </source>
</evidence>
<feature type="chain" id="PRO_5012238369" description="Secreted protein" evidence="2">
    <location>
        <begin position="19"/>
        <end position="108"/>
    </location>
</feature>
<evidence type="ECO:0000313" key="4">
    <source>
        <dbReference type="Proteomes" id="UP000194469"/>
    </source>
</evidence>
<dbReference type="Proteomes" id="UP000194469">
    <property type="component" value="Unassembled WGS sequence"/>
</dbReference>
<evidence type="ECO:0000256" key="1">
    <source>
        <dbReference type="SAM" id="MobiDB-lite"/>
    </source>
</evidence>
<dbReference type="AlphaFoldDB" id="A0A1Y6EBJ6"/>
<keyword evidence="2" id="KW-0732">Signal</keyword>
<accession>A0A1Y6EBJ6</accession>
<feature type="compositionally biased region" description="Basic and acidic residues" evidence="1">
    <location>
        <begin position="64"/>
        <end position="74"/>
    </location>
</feature>
<protein>
    <recommendedName>
        <fullName evidence="5">Secreted protein</fullName>
    </recommendedName>
</protein>
<name>A0A1Y6EBJ6_9SPHN</name>